<dbReference type="PANTHER" id="PTHR21041:SF17">
    <property type="entry name" value="E3 UBIQUITIN-PROTEIN LIGASE DCST1"/>
    <property type="match status" value="1"/>
</dbReference>
<evidence type="ECO:0000313" key="2">
    <source>
        <dbReference type="Ensembl" id="ENSOANP00000018055.3"/>
    </source>
</evidence>
<proteinExistence type="predicted"/>
<protein>
    <submittedName>
        <fullName evidence="2">Uncharacterized protein</fullName>
    </submittedName>
</protein>
<feature type="compositionally biased region" description="Gly residues" evidence="1">
    <location>
        <begin position="176"/>
        <end position="194"/>
    </location>
</feature>
<reference evidence="2" key="3">
    <citation type="submission" date="2025-09" db="UniProtKB">
        <authorList>
            <consortium name="Ensembl"/>
        </authorList>
    </citation>
    <scope>IDENTIFICATION</scope>
    <source>
        <strain evidence="2">Glennie</strain>
    </source>
</reference>
<dbReference type="Proteomes" id="UP000002279">
    <property type="component" value="Chromosome X5"/>
</dbReference>
<name>F6SBJ7_ORNAN</name>
<dbReference type="InParanoid" id="F6SBJ7"/>
<dbReference type="Bgee" id="ENSOANG00000011394">
    <property type="expression patterns" value="Expressed in testis and 4 other cell types or tissues"/>
</dbReference>
<dbReference type="HOGENOM" id="CLU_191072_0_0_1"/>
<sequence>TSLPEEEKVILMYSMAGVGALGWGLSPHVRCASLLVVPKMVGKEGRLFVLGYLLAAIYEGPVSNLRHNLAEAARSLGCTVELQVNNSREAWRVSTAPLRAVIRDLLVSGLNAESRNVTLAFHELDEQVTSEEGYEATAEEARALRGRAGPGTPIPDTQKMYELKTRLRCAREWGSQGPGVGGPGASNVSGGPGF</sequence>
<organism evidence="2 3">
    <name type="scientific">Ornithorhynchus anatinus</name>
    <name type="common">Duckbill platypus</name>
    <dbReference type="NCBI Taxonomy" id="9258"/>
    <lineage>
        <taxon>Eukaryota</taxon>
        <taxon>Metazoa</taxon>
        <taxon>Chordata</taxon>
        <taxon>Craniata</taxon>
        <taxon>Vertebrata</taxon>
        <taxon>Euteleostomi</taxon>
        <taxon>Mammalia</taxon>
        <taxon>Monotremata</taxon>
        <taxon>Ornithorhynchidae</taxon>
        <taxon>Ornithorhynchus</taxon>
    </lineage>
</organism>
<evidence type="ECO:0000313" key="3">
    <source>
        <dbReference type="Proteomes" id="UP000002279"/>
    </source>
</evidence>
<dbReference type="InterPro" id="IPR051856">
    <property type="entry name" value="CSR-E3_Ligase_Protein"/>
</dbReference>
<dbReference type="PANTHER" id="PTHR21041">
    <property type="entry name" value="DENDRITIC CELL-SPECIFIC TRANSMEMBRANE PROTEIN"/>
    <property type="match status" value="1"/>
</dbReference>
<feature type="region of interest" description="Disordered" evidence="1">
    <location>
        <begin position="173"/>
        <end position="194"/>
    </location>
</feature>
<accession>F6SBJ7</accession>
<reference evidence="2 3" key="1">
    <citation type="journal article" date="2008" name="Nature">
        <title>Genome analysis of the platypus reveals unique signatures of evolution.</title>
        <authorList>
            <person name="Warren W.C."/>
            <person name="Hillier L.W."/>
            <person name="Marshall Graves J.A."/>
            <person name="Birney E."/>
            <person name="Ponting C.P."/>
            <person name="Grutzner F."/>
            <person name="Belov K."/>
            <person name="Miller W."/>
            <person name="Clarke L."/>
            <person name="Chinwalla A.T."/>
            <person name="Yang S.P."/>
            <person name="Heger A."/>
            <person name="Locke D.P."/>
            <person name="Miethke P."/>
            <person name="Waters P.D."/>
            <person name="Veyrunes F."/>
            <person name="Fulton L."/>
            <person name="Fulton B."/>
            <person name="Graves T."/>
            <person name="Wallis J."/>
            <person name="Puente X.S."/>
            <person name="Lopez-Otin C."/>
            <person name="Ordonez G.R."/>
            <person name="Eichler E.E."/>
            <person name="Chen L."/>
            <person name="Cheng Z."/>
            <person name="Deakin J.E."/>
            <person name="Alsop A."/>
            <person name="Thompson K."/>
            <person name="Kirby P."/>
            <person name="Papenfuss A.T."/>
            <person name="Wakefield M.J."/>
            <person name="Olender T."/>
            <person name="Lancet D."/>
            <person name="Huttley G.A."/>
            <person name="Smit A.F."/>
            <person name="Pask A."/>
            <person name="Temple-Smith P."/>
            <person name="Batzer M.A."/>
            <person name="Walker J.A."/>
            <person name="Konkel M.K."/>
            <person name="Harris R.S."/>
            <person name="Whittington C.M."/>
            <person name="Wong E.S."/>
            <person name="Gemmell N.J."/>
            <person name="Buschiazzo E."/>
            <person name="Vargas Jentzsch I.M."/>
            <person name="Merkel A."/>
            <person name="Schmitz J."/>
            <person name="Zemann A."/>
            <person name="Churakov G."/>
            <person name="Kriegs J.O."/>
            <person name="Brosius J."/>
            <person name="Murchison E.P."/>
            <person name="Sachidanandam R."/>
            <person name="Smith C."/>
            <person name="Hannon G.J."/>
            <person name="Tsend-Ayush E."/>
            <person name="McMillan D."/>
            <person name="Attenborough R."/>
            <person name="Rens W."/>
            <person name="Ferguson-Smith M."/>
            <person name="Lefevre C.M."/>
            <person name="Sharp J.A."/>
            <person name="Nicholas K.R."/>
            <person name="Ray D.A."/>
            <person name="Kube M."/>
            <person name="Reinhardt R."/>
            <person name="Pringle T.H."/>
            <person name="Taylor J."/>
            <person name="Jones R.C."/>
            <person name="Nixon B."/>
            <person name="Dacheux J.L."/>
            <person name="Niwa H."/>
            <person name="Sekita Y."/>
            <person name="Huang X."/>
            <person name="Stark A."/>
            <person name="Kheradpour P."/>
            <person name="Kellis M."/>
            <person name="Flicek P."/>
            <person name="Chen Y."/>
            <person name="Webber C."/>
            <person name="Hardison R."/>
            <person name="Nelson J."/>
            <person name="Hallsworth-Pepin K."/>
            <person name="Delehaunty K."/>
            <person name="Markovic C."/>
            <person name="Minx P."/>
            <person name="Feng Y."/>
            <person name="Kremitzki C."/>
            <person name="Mitreva M."/>
            <person name="Glasscock J."/>
            <person name="Wylie T."/>
            <person name="Wohldmann P."/>
            <person name="Thiru P."/>
            <person name="Nhan M.N."/>
            <person name="Pohl C.S."/>
            <person name="Smith S.M."/>
            <person name="Hou S."/>
            <person name="Nefedov M."/>
            <person name="de Jong P.J."/>
            <person name="Renfree M.B."/>
            <person name="Mardis E.R."/>
            <person name="Wilson R.K."/>
        </authorList>
    </citation>
    <scope>NUCLEOTIDE SEQUENCE [LARGE SCALE GENOMIC DNA]</scope>
    <source>
        <strain evidence="2 3">Glennie</strain>
    </source>
</reference>
<dbReference type="OMA" id="LRCKCEC"/>
<keyword evidence="3" id="KW-1185">Reference proteome</keyword>
<dbReference type="Ensembl" id="ENSOANT00000018058.3">
    <property type="protein sequence ID" value="ENSOANP00000018055.3"/>
    <property type="gene ID" value="ENSOANG00000011394.3"/>
</dbReference>
<reference evidence="2" key="2">
    <citation type="submission" date="2025-08" db="UniProtKB">
        <authorList>
            <consortium name="Ensembl"/>
        </authorList>
    </citation>
    <scope>IDENTIFICATION</scope>
    <source>
        <strain evidence="2">Glennie</strain>
    </source>
</reference>
<dbReference type="AlphaFoldDB" id="F6SBJ7"/>
<evidence type="ECO:0000256" key="1">
    <source>
        <dbReference type="SAM" id="MobiDB-lite"/>
    </source>
</evidence>
<dbReference type="GeneTree" id="ENSGT00940000153269"/>